<dbReference type="PROSITE" id="PS50157">
    <property type="entry name" value="ZINC_FINGER_C2H2_2"/>
    <property type="match status" value="1"/>
</dbReference>
<evidence type="ECO:0000313" key="4">
    <source>
        <dbReference type="Proteomes" id="UP000233469"/>
    </source>
</evidence>
<keyword evidence="1" id="KW-0863">Zinc-finger</keyword>
<dbReference type="VEuPathDB" id="FungiDB:FUN_020187"/>
<dbReference type="Gene3D" id="3.30.160.60">
    <property type="entry name" value="Classic Zinc Finger"/>
    <property type="match status" value="1"/>
</dbReference>
<evidence type="ECO:0000259" key="2">
    <source>
        <dbReference type="PROSITE" id="PS50157"/>
    </source>
</evidence>
<dbReference type="VEuPathDB" id="FungiDB:RhiirA1_387897"/>
<dbReference type="PROSITE" id="PS00028">
    <property type="entry name" value="ZINC_FINGER_C2H2_1"/>
    <property type="match status" value="1"/>
</dbReference>
<sequence length="947" mass="110705">MFNCPYQNCKRTFSRRAALREHTKSHKGQAYWEILNSVLEDSCIEKVECSREFVITDNVDECEYNVDNDHNVNDDNNAIMEIVNEDVVNENIADESVVDRSVIDENIMDRGIMDESDSDTDFETSETIIDIEEEPVYDHIHNYTLYTPEQTDKISLIDTRSISSRNIPQFPDAAYSEFMELISTHHLSNSAGNDILKWFRKHHLRDDIILPTNTVQGREFVSSMDIKHLLYLKTKILKYEDEEYFLYHRPIFEAIKELLSNIDIINHCQWNCSPDYITNENGHRLKKVLSIILYSDATTLDHFGKSSEHPVYLSLGNIPNWRRNKRDAKVLLGILPKLKPLHNHKENKSEFASAKRMLYQYCFDIMTKPIYECDGLDIKTDNQIIWAFPFLSEFIGDLPEDASLTLTYSSSRSSHPCHICTVTIDELNNINLSQSQIELRTPNNMQVVINNNLCHEYSIHPMRNIFWKFPELNIYSAAVPDRMHHCDLGLFNYQVNFARNYIQLYCGKDGIDEFDKRLAKIPRFPELKIFKSGLGNIARFTAAEFRNMMKQLVFVIDGLIVAKRKSNLSLFQAKQHDSKLVDLFVSWNRMYIFSRKDTFTDSELDNFQANKFINLFTPIADTEMKYPKLHNWQHHIIDAIRNYGAINGFTTETYESLHKFYIKAPYRMSNRRDATSQIINLVRHDSILNYLQKITSPPSIKKHRQIRTLGGIEGSFTLDTFNDFVDEYRTTHFLALEAEKAFEVLIDSLNQYFDLIENITDKDVEATIIKWYTSAFIREVDTIRAKSNYYNAPAFSDIAINMNEEEAEKYNTIDGILMLFGLKIPGHDEQELALVHWYDFKYNDLHRLFKYDCPYVKRIPMFTVIAIESIIEPVHIIPCFNKTNEYFTKIDENQQTNEDYIIHVKNPNITKHKGHPPKRLQSNINVYNDENAENIEGSKGNRCERSK</sequence>
<feature type="domain" description="C2H2-type" evidence="2">
    <location>
        <begin position="2"/>
        <end position="31"/>
    </location>
</feature>
<dbReference type="VEuPathDB" id="FungiDB:RhiirFUN_011371"/>
<dbReference type="AlphaFoldDB" id="A0A2N1MDH3"/>
<evidence type="ECO:0000313" key="3">
    <source>
        <dbReference type="EMBL" id="PKK59698.1"/>
    </source>
</evidence>
<dbReference type="Pfam" id="PF18759">
    <property type="entry name" value="Plavaka"/>
    <property type="match status" value="1"/>
</dbReference>
<dbReference type="EMBL" id="LLXL01002920">
    <property type="protein sequence ID" value="PKK59698.1"/>
    <property type="molecule type" value="Genomic_DNA"/>
</dbReference>
<dbReference type="InterPro" id="IPR041078">
    <property type="entry name" value="Plavaka"/>
</dbReference>
<reference evidence="3 4" key="1">
    <citation type="submission" date="2016-04" db="EMBL/GenBank/DDBJ databases">
        <title>Genome analyses suggest a sexual origin of heterokaryosis in a supposedly ancient asexual fungus.</title>
        <authorList>
            <person name="Ropars J."/>
            <person name="Sedzielewska K."/>
            <person name="Noel J."/>
            <person name="Charron P."/>
            <person name="Farinelli L."/>
            <person name="Marton T."/>
            <person name="Kruger M."/>
            <person name="Pelin A."/>
            <person name="Brachmann A."/>
            <person name="Corradi N."/>
        </authorList>
    </citation>
    <scope>NUCLEOTIDE SEQUENCE [LARGE SCALE GENOMIC DNA]</scope>
    <source>
        <strain evidence="3 4">C2</strain>
    </source>
</reference>
<reference evidence="3 4" key="2">
    <citation type="submission" date="2017-10" db="EMBL/GenBank/DDBJ databases">
        <title>Extensive intraspecific genome diversity in a model arbuscular mycorrhizal fungus.</title>
        <authorList>
            <person name="Chen E.C.H."/>
            <person name="Morin E."/>
            <person name="Baudet D."/>
            <person name="Noel J."/>
            <person name="Ndikumana S."/>
            <person name="Charron P."/>
            <person name="St-Onge C."/>
            <person name="Giorgi J."/>
            <person name="Grigoriev I.V."/>
            <person name="Roux C."/>
            <person name="Martin F.M."/>
            <person name="Corradi N."/>
        </authorList>
    </citation>
    <scope>NUCLEOTIDE SEQUENCE [LARGE SCALE GENOMIC DNA]</scope>
    <source>
        <strain evidence="3 4">C2</strain>
    </source>
</reference>
<organism evidence="3 4">
    <name type="scientific">Rhizophagus irregularis</name>
    <dbReference type="NCBI Taxonomy" id="588596"/>
    <lineage>
        <taxon>Eukaryota</taxon>
        <taxon>Fungi</taxon>
        <taxon>Fungi incertae sedis</taxon>
        <taxon>Mucoromycota</taxon>
        <taxon>Glomeromycotina</taxon>
        <taxon>Glomeromycetes</taxon>
        <taxon>Glomerales</taxon>
        <taxon>Glomeraceae</taxon>
        <taxon>Rhizophagus</taxon>
    </lineage>
</organism>
<dbReference type="GO" id="GO:0008270">
    <property type="term" value="F:zinc ion binding"/>
    <property type="evidence" value="ECO:0007669"/>
    <property type="project" value="UniProtKB-KW"/>
</dbReference>
<keyword evidence="1" id="KW-0479">Metal-binding</keyword>
<name>A0A2N1MDH3_9GLOM</name>
<dbReference type="Proteomes" id="UP000233469">
    <property type="component" value="Unassembled WGS sequence"/>
</dbReference>
<gene>
    <name evidence="3" type="ORF">RhiirC2_794455</name>
</gene>
<dbReference type="SMART" id="SM00355">
    <property type="entry name" value="ZnF_C2H2"/>
    <property type="match status" value="1"/>
</dbReference>
<evidence type="ECO:0000256" key="1">
    <source>
        <dbReference type="PROSITE-ProRule" id="PRU00042"/>
    </source>
</evidence>
<keyword evidence="1" id="KW-0862">Zinc</keyword>
<proteinExistence type="predicted"/>
<comment type="caution">
    <text evidence="3">The sequence shown here is derived from an EMBL/GenBank/DDBJ whole genome shotgun (WGS) entry which is preliminary data.</text>
</comment>
<dbReference type="InterPro" id="IPR013087">
    <property type="entry name" value="Znf_C2H2_type"/>
</dbReference>
<protein>
    <recommendedName>
        <fullName evidence="2">C2H2-type domain-containing protein</fullName>
    </recommendedName>
</protein>
<accession>A0A2N1MDH3</accession>